<keyword evidence="2" id="KW-0479">Metal-binding</keyword>
<protein>
    <recommendedName>
        <fullName evidence="3">DDE Tnp4 domain-containing protein</fullName>
    </recommendedName>
</protein>
<keyword evidence="5" id="KW-1185">Reference proteome</keyword>
<dbReference type="PANTHER" id="PTHR23080:SF133">
    <property type="entry name" value="SI:CH211-262I1.5-RELATED"/>
    <property type="match status" value="1"/>
</dbReference>
<dbReference type="EMBL" id="JAODUO010001888">
    <property type="protein sequence ID" value="KAK2157281.1"/>
    <property type="molecule type" value="Genomic_DNA"/>
</dbReference>
<dbReference type="InterPro" id="IPR027806">
    <property type="entry name" value="HARBI1_dom"/>
</dbReference>
<dbReference type="GO" id="GO:0046872">
    <property type="term" value="F:metal ion binding"/>
    <property type="evidence" value="ECO:0007669"/>
    <property type="project" value="UniProtKB-KW"/>
</dbReference>
<accession>A0AAD9JQX8</accession>
<evidence type="ECO:0000313" key="4">
    <source>
        <dbReference type="EMBL" id="KAK2157281.1"/>
    </source>
</evidence>
<evidence type="ECO:0000256" key="2">
    <source>
        <dbReference type="ARBA" id="ARBA00022723"/>
    </source>
</evidence>
<evidence type="ECO:0000259" key="3">
    <source>
        <dbReference type="Pfam" id="PF13359"/>
    </source>
</evidence>
<comment type="cofactor">
    <cofactor evidence="1">
        <name>a divalent metal cation</name>
        <dbReference type="ChEBI" id="CHEBI:60240"/>
    </cofactor>
</comment>
<sequence length="191" mass="21413">MEIQAATYSEYKSRNTVKALIGISPTGIPTFISDLMEGSCATYSSYKACNTHKALVGISPSGVPTFISELYEGSISDNAITIQSKLRDLMESGDAIMADRGWTCASWLGRKGVRLITPQFLHGKQHMNIPELVESVSIARVRIHVERCMGRIKQWQFLRQAVPLTYWNIVSDIFQVCGRLVLFWPPLIEDE</sequence>
<evidence type="ECO:0000256" key="1">
    <source>
        <dbReference type="ARBA" id="ARBA00001968"/>
    </source>
</evidence>
<reference evidence="4" key="1">
    <citation type="journal article" date="2023" name="Mol. Biol. Evol.">
        <title>Third-Generation Sequencing Reveals the Adaptive Role of the Epigenome in Three Deep-Sea Polychaetes.</title>
        <authorList>
            <person name="Perez M."/>
            <person name="Aroh O."/>
            <person name="Sun Y."/>
            <person name="Lan Y."/>
            <person name="Juniper S.K."/>
            <person name="Young C.R."/>
            <person name="Angers B."/>
            <person name="Qian P.Y."/>
        </authorList>
    </citation>
    <scope>NUCLEOTIDE SEQUENCE</scope>
    <source>
        <strain evidence="4">R07B-5</strain>
    </source>
</reference>
<comment type="caution">
    <text evidence="4">The sequence shown here is derived from an EMBL/GenBank/DDBJ whole genome shotgun (WGS) entry which is preliminary data.</text>
</comment>
<dbReference type="Proteomes" id="UP001209878">
    <property type="component" value="Unassembled WGS sequence"/>
</dbReference>
<proteinExistence type="predicted"/>
<evidence type="ECO:0000313" key="5">
    <source>
        <dbReference type="Proteomes" id="UP001209878"/>
    </source>
</evidence>
<name>A0AAD9JQX8_RIDPI</name>
<dbReference type="PANTHER" id="PTHR23080">
    <property type="entry name" value="THAP DOMAIN PROTEIN"/>
    <property type="match status" value="1"/>
</dbReference>
<organism evidence="4 5">
    <name type="scientific">Ridgeia piscesae</name>
    <name type="common">Tubeworm</name>
    <dbReference type="NCBI Taxonomy" id="27915"/>
    <lineage>
        <taxon>Eukaryota</taxon>
        <taxon>Metazoa</taxon>
        <taxon>Spiralia</taxon>
        <taxon>Lophotrochozoa</taxon>
        <taxon>Annelida</taxon>
        <taxon>Polychaeta</taxon>
        <taxon>Sedentaria</taxon>
        <taxon>Canalipalpata</taxon>
        <taxon>Sabellida</taxon>
        <taxon>Siboglinidae</taxon>
        <taxon>Ridgeia</taxon>
    </lineage>
</organism>
<dbReference type="Pfam" id="PF13359">
    <property type="entry name" value="DDE_Tnp_4"/>
    <property type="match status" value="1"/>
</dbReference>
<feature type="domain" description="DDE Tnp4" evidence="3">
    <location>
        <begin position="38"/>
        <end position="180"/>
    </location>
</feature>
<dbReference type="AlphaFoldDB" id="A0AAD9JQX8"/>
<gene>
    <name evidence="4" type="ORF">NP493_1892g00009</name>
</gene>